<dbReference type="STRING" id="192814.GCA_900166575_00898"/>
<dbReference type="EMBL" id="SRJC01000001">
    <property type="protein sequence ID" value="TGB03974.1"/>
    <property type="molecule type" value="Genomic_DNA"/>
</dbReference>
<evidence type="ECO:0000313" key="5">
    <source>
        <dbReference type="Proteomes" id="UP000297982"/>
    </source>
</evidence>
<dbReference type="PIRSF" id="PIRSF000126">
    <property type="entry name" value="11-beta-HSD1"/>
    <property type="match status" value="1"/>
</dbReference>
<organism evidence="4 5">
    <name type="scientific">Halobacillus salinus</name>
    <dbReference type="NCBI Taxonomy" id="192814"/>
    <lineage>
        <taxon>Bacteria</taxon>
        <taxon>Bacillati</taxon>
        <taxon>Bacillota</taxon>
        <taxon>Bacilli</taxon>
        <taxon>Bacillales</taxon>
        <taxon>Bacillaceae</taxon>
        <taxon>Halobacillus</taxon>
    </lineage>
</organism>
<protein>
    <submittedName>
        <fullName evidence="4">SDR family oxidoreductase</fullName>
    </submittedName>
</protein>
<dbReference type="GO" id="GO:0016491">
    <property type="term" value="F:oxidoreductase activity"/>
    <property type="evidence" value="ECO:0007669"/>
    <property type="project" value="UniProtKB-KW"/>
</dbReference>
<dbReference type="Pfam" id="PF00106">
    <property type="entry name" value="adh_short"/>
    <property type="match status" value="1"/>
</dbReference>
<comment type="caution">
    <text evidence="4">The sequence shown here is derived from an EMBL/GenBank/DDBJ whole genome shotgun (WGS) entry which is preliminary data.</text>
</comment>
<dbReference type="PRINTS" id="PR00081">
    <property type="entry name" value="GDHRDH"/>
</dbReference>
<evidence type="ECO:0000256" key="3">
    <source>
        <dbReference type="RuleBase" id="RU000363"/>
    </source>
</evidence>
<gene>
    <name evidence="4" type="ORF">E4663_02910</name>
</gene>
<dbReference type="InterPro" id="IPR002347">
    <property type="entry name" value="SDR_fam"/>
</dbReference>
<evidence type="ECO:0000256" key="2">
    <source>
        <dbReference type="ARBA" id="ARBA00023002"/>
    </source>
</evidence>
<dbReference type="PRINTS" id="PR00080">
    <property type="entry name" value="SDRFAMILY"/>
</dbReference>
<name>A0A4Z0H273_9BACI</name>
<reference evidence="4 5" key="1">
    <citation type="journal article" date="2003" name="Int. J. Syst. Evol. Microbiol.">
        <title>Halobacillus salinus sp. nov., isolated from a salt lake on the coast of the East Sea in Korea.</title>
        <authorList>
            <person name="Yoon J.H."/>
            <person name="Kang K.H."/>
            <person name="Park Y.H."/>
        </authorList>
    </citation>
    <scope>NUCLEOTIDE SEQUENCE [LARGE SCALE GENOMIC DNA]</scope>
    <source>
        <strain evidence="4 5">HSL-3</strain>
    </source>
</reference>
<dbReference type="PANTHER" id="PTHR44196:SF2">
    <property type="entry name" value="SHORT-CHAIN DEHYDROGENASE-RELATED"/>
    <property type="match status" value="1"/>
</dbReference>
<dbReference type="RefSeq" id="WP_135326630.1">
    <property type="nucleotide sequence ID" value="NZ_SRJC01000001.1"/>
</dbReference>
<dbReference type="GO" id="GO:0016020">
    <property type="term" value="C:membrane"/>
    <property type="evidence" value="ECO:0007669"/>
    <property type="project" value="TreeGrafter"/>
</dbReference>
<dbReference type="Proteomes" id="UP000297982">
    <property type="component" value="Unassembled WGS sequence"/>
</dbReference>
<keyword evidence="5" id="KW-1185">Reference proteome</keyword>
<dbReference type="InterPro" id="IPR036291">
    <property type="entry name" value="NAD(P)-bd_dom_sf"/>
</dbReference>
<comment type="similarity">
    <text evidence="1 3">Belongs to the short-chain dehydrogenases/reductases (SDR) family.</text>
</comment>
<dbReference type="PANTHER" id="PTHR44196">
    <property type="entry name" value="DEHYDROGENASE/REDUCTASE SDR FAMILY MEMBER 7B"/>
    <property type="match status" value="1"/>
</dbReference>
<evidence type="ECO:0000313" key="4">
    <source>
        <dbReference type="EMBL" id="TGB03974.1"/>
    </source>
</evidence>
<dbReference type="SUPFAM" id="SSF51735">
    <property type="entry name" value="NAD(P)-binding Rossmann-fold domains"/>
    <property type="match status" value="1"/>
</dbReference>
<evidence type="ECO:0000256" key="1">
    <source>
        <dbReference type="ARBA" id="ARBA00006484"/>
    </source>
</evidence>
<accession>A0A4Z0H273</accession>
<dbReference type="AlphaFoldDB" id="A0A4Z0H273"/>
<sequence>MKPTALITGASGGIGYEFSHLFAKAGYNLIIVARSESKLTQLQEELEGTTVTVIPQDLAEPGAAEVLYQKVKDLDLTVEVLINNAGFGLNGQFGELPLLDQQKMLQVNINALTELTHLFLEDIQAAPLYDIPKGVLNIASTAAFQPGPKMAVYYASKAYVLSFTEALVEEYKGTGITFTTLCPGATDTNFFKTANAEHTKLVNTTMAPDKVAKAGFLGFVKGKRVVVPGAANQSLAYASKFIPRSVSAKLAHYIDQ</sequence>
<dbReference type="Gene3D" id="3.40.50.720">
    <property type="entry name" value="NAD(P)-binding Rossmann-like Domain"/>
    <property type="match status" value="1"/>
</dbReference>
<proteinExistence type="inferred from homology"/>
<dbReference type="CDD" id="cd05233">
    <property type="entry name" value="SDR_c"/>
    <property type="match status" value="1"/>
</dbReference>
<keyword evidence="2" id="KW-0560">Oxidoreductase</keyword>